<dbReference type="EMBL" id="UGOD01000001">
    <property type="protein sequence ID" value="STX52652.1"/>
    <property type="molecule type" value="Genomic_DNA"/>
</dbReference>
<protein>
    <recommendedName>
        <fullName evidence="3">Lipoprotein</fullName>
    </recommendedName>
</protein>
<evidence type="ECO:0008006" key="3">
    <source>
        <dbReference type="Google" id="ProtNLM"/>
    </source>
</evidence>
<accession>A0A378JWQ4</accession>
<dbReference type="RefSeq" id="WP_160116219.1">
    <property type="nucleotide sequence ID" value="NZ_CAAAHP010000003.1"/>
</dbReference>
<organism evidence="1 2">
    <name type="scientific">Legionella busanensis</name>
    <dbReference type="NCBI Taxonomy" id="190655"/>
    <lineage>
        <taxon>Bacteria</taxon>
        <taxon>Pseudomonadati</taxon>
        <taxon>Pseudomonadota</taxon>
        <taxon>Gammaproteobacteria</taxon>
        <taxon>Legionellales</taxon>
        <taxon>Legionellaceae</taxon>
        <taxon>Legionella</taxon>
    </lineage>
</organism>
<dbReference type="Proteomes" id="UP000254794">
    <property type="component" value="Unassembled WGS sequence"/>
</dbReference>
<reference evidence="1 2" key="1">
    <citation type="submission" date="2018-06" db="EMBL/GenBank/DDBJ databases">
        <authorList>
            <consortium name="Pathogen Informatics"/>
            <person name="Doyle S."/>
        </authorList>
    </citation>
    <scope>NUCLEOTIDE SEQUENCE [LARGE SCALE GENOMIC DNA]</scope>
    <source>
        <strain evidence="1 2">NCTC13316</strain>
    </source>
</reference>
<keyword evidence="2" id="KW-1185">Reference proteome</keyword>
<evidence type="ECO:0000313" key="2">
    <source>
        <dbReference type="Proteomes" id="UP000254794"/>
    </source>
</evidence>
<gene>
    <name evidence="1" type="ORF">NCTC13316_02774</name>
</gene>
<dbReference type="OrthoDB" id="5647188at2"/>
<sequence>MKWIALFPIILLTACGYYNSEVVDYKEVVVTPPPYESVTYVDEEPLNVTTTEISYY</sequence>
<evidence type="ECO:0000313" key="1">
    <source>
        <dbReference type="EMBL" id="STX52652.1"/>
    </source>
</evidence>
<proteinExistence type="predicted"/>
<name>A0A378JWQ4_9GAMM</name>
<dbReference type="AlphaFoldDB" id="A0A378JWQ4"/>
<dbReference type="PROSITE" id="PS51257">
    <property type="entry name" value="PROKAR_LIPOPROTEIN"/>
    <property type="match status" value="1"/>
</dbReference>